<keyword evidence="5" id="KW-1185">Reference proteome</keyword>
<dbReference type="RefSeq" id="WP_345026663.1">
    <property type="nucleotide sequence ID" value="NZ_BAABEY010000005.1"/>
</dbReference>
<evidence type="ECO:0000313" key="4">
    <source>
        <dbReference type="EMBL" id="GAA4433449.1"/>
    </source>
</evidence>
<sequence>MRWWKKNYNAKAFWYLLLWFVPISAFSQQGSVLATGDWFKIGVTATGVYKLDAAYFKKAGIDISGIPAGQVQIFGNGSGILPQANAKPRPQDLLPVAIQVETNNAGMTEAVYFYGEGPTRIFPDETENRYRHEINPYTDTTFYFFTFQHPRNVRIQAKNTPVPANPIPVHTFEDYWFYEKEAVNLLRSGREWWGDYLGTTNFLNLEIDLPGLVQGREAILDFSAIAAAQVPTKFRWQTNGKPIGEATAGTVSTYRYDLKAQKVAARYTFAPDAGEKIKLSLTYDKSGQPGATAYLNHVSLQTSRSLRAFATPTIYRFPAADAKNRVLVFSDLPEDFLLWDVSNPLLPAQITLHKKEANESWAVPVSPGESGSLIGFTKKQVLIPFPASKIPNQDIHSSPVPDMIIVTAEEWLAEAERLADFRQSNDGLKVATFTIRQVFNEFASGKPDVTAIRDLCRYFYQREPGRLKYLLLFGDATYDFRNKELVYSPQQRAAWVPSYQSRESLHPVYTYASDDYFALLDDDAGTWPEEEAGDHLLQIGVGRLPVKNKQEAALVIQKLIDYATISDRGPWRNKITFVADNGDSNIHQQHADALATVVSENFLASRVFTDELPLVATALGNRAPAINKEIRRKINEGSLILNFTGHGNESGWTDEQILTLADMQSAGGYNNMPVLVTATCEFGRYDNPAVVSGAELMLLSPRGAGIGAMTTTRPVFSSTNFAINKAFYQTLLSGTSRLGDLFKTTKNGSFAGALNRNFTLLGDPAMKLALPEKGIRLRADTLRPLEMTVLEGEIFDPETGRPDVAFEGIAEITLFRAPTRFETLGAVSPPAAYNEYRDRLFSGTVTVSGGKFTLRFRMPDGDQNEVQTGIAAVYAHTNDGKADAGALIKTSIGPSKLPPPNDTAAPVVQAFLNDSTFRNNQEIAANPILLVKISDDSGLTMSGEGNGCRVSAILDDTLEIPVTEYYRADTDAFQTAKVEMPLTIESEGNHRLTLSFCDIAGNQAQTELTFRIRKDTGLKLKSAVLFPNPFRDQLTYRLTHNRAGQDLEVRFRIFSRDGRLLFENESTFYNAPSVVSRTVIPFTKIKPETQLYLYDLTVRSLGEMTVDRVSGKLIHRD</sequence>
<dbReference type="Proteomes" id="UP001501508">
    <property type="component" value="Unassembled WGS sequence"/>
</dbReference>
<comment type="caution">
    <text evidence="4">The sequence shown here is derived from an EMBL/GenBank/DDBJ whole genome shotgun (WGS) entry which is preliminary data.</text>
</comment>
<evidence type="ECO:0000259" key="3">
    <source>
        <dbReference type="Pfam" id="PF01364"/>
    </source>
</evidence>
<dbReference type="Gene3D" id="3.40.50.1460">
    <property type="match status" value="1"/>
</dbReference>
<dbReference type="InterPro" id="IPR029031">
    <property type="entry name" value="Gingipain_N_sf"/>
</dbReference>
<evidence type="ECO:0000313" key="5">
    <source>
        <dbReference type="Proteomes" id="UP001501508"/>
    </source>
</evidence>
<dbReference type="CDD" id="cd02258">
    <property type="entry name" value="Peptidase_C25_N"/>
    <property type="match status" value="1"/>
</dbReference>
<protein>
    <submittedName>
        <fullName evidence="4">Type IX secretion system sortase PorU</fullName>
    </submittedName>
</protein>
<dbReference type="Pfam" id="PF01364">
    <property type="entry name" value="Peptidase_C25"/>
    <property type="match status" value="1"/>
</dbReference>
<proteinExistence type="predicted"/>
<keyword evidence="1 2" id="KW-0732">Signal</keyword>
<gene>
    <name evidence="4" type="primary">porU</name>
    <name evidence="4" type="ORF">GCM10023091_07020</name>
</gene>
<dbReference type="InterPro" id="IPR001769">
    <property type="entry name" value="Gingipain"/>
</dbReference>
<reference evidence="5" key="1">
    <citation type="journal article" date="2019" name="Int. J. Syst. Evol. Microbiol.">
        <title>The Global Catalogue of Microorganisms (GCM) 10K type strain sequencing project: providing services to taxonomists for standard genome sequencing and annotation.</title>
        <authorList>
            <consortium name="The Broad Institute Genomics Platform"/>
            <consortium name="The Broad Institute Genome Sequencing Center for Infectious Disease"/>
            <person name="Wu L."/>
            <person name="Ma J."/>
        </authorList>
    </citation>
    <scope>NUCLEOTIDE SEQUENCE [LARGE SCALE GENOMIC DNA]</scope>
    <source>
        <strain evidence="5">JCM 31920</strain>
    </source>
</reference>
<evidence type="ECO:0000256" key="1">
    <source>
        <dbReference type="ARBA" id="ARBA00022729"/>
    </source>
</evidence>
<organism evidence="4 5">
    <name type="scientific">Ravibacter arvi</name>
    <dbReference type="NCBI Taxonomy" id="2051041"/>
    <lineage>
        <taxon>Bacteria</taxon>
        <taxon>Pseudomonadati</taxon>
        <taxon>Bacteroidota</taxon>
        <taxon>Cytophagia</taxon>
        <taxon>Cytophagales</taxon>
        <taxon>Spirosomataceae</taxon>
        <taxon>Ravibacter</taxon>
    </lineage>
</organism>
<feature type="domain" description="Gingipain" evidence="3">
    <location>
        <begin position="403"/>
        <end position="768"/>
    </location>
</feature>
<feature type="chain" id="PRO_5045550433" evidence="2">
    <location>
        <begin position="28"/>
        <end position="1117"/>
    </location>
</feature>
<dbReference type="Gene3D" id="3.40.50.10390">
    <property type="entry name" value="Gingipain r, domain 1"/>
    <property type="match status" value="1"/>
</dbReference>
<dbReference type="NCBIfam" id="NF033707">
    <property type="entry name" value="T9SS_sortase"/>
    <property type="match status" value="1"/>
</dbReference>
<dbReference type="SUPFAM" id="SSF52129">
    <property type="entry name" value="Caspase-like"/>
    <property type="match status" value="1"/>
</dbReference>
<feature type="signal peptide" evidence="2">
    <location>
        <begin position="1"/>
        <end position="27"/>
    </location>
</feature>
<accession>A0ABP8LS28</accession>
<dbReference type="InterPro" id="IPR029030">
    <property type="entry name" value="Caspase-like_dom_sf"/>
</dbReference>
<name>A0ABP8LS28_9BACT</name>
<evidence type="ECO:0000256" key="2">
    <source>
        <dbReference type="SAM" id="SignalP"/>
    </source>
</evidence>
<dbReference type="EMBL" id="BAABEY010000005">
    <property type="protein sequence ID" value="GAA4433449.1"/>
    <property type="molecule type" value="Genomic_DNA"/>
</dbReference>